<proteinExistence type="predicted"/>
<keyword evidence="2" id="KW-1185">Reference proteome</keyword>
<evidence type="ECO:0000313" key="1">
    <source>
        <dbReference type="EMBL" id="UMM33737.1"/>
    </source>
</evidence>
<dbReference type="AlphaFoldDB" id="A0AAE9F476"/>
<organism evidence="1 2">
    <name type="scientific">Caenorhabditis briggsae</name>
    <dbReference type="NCBI Taxonomy" id="6238"/>
    <lineage>
        <taxon>Eukaryota</taxon>
        <taxon>Metazoa</taxon>
        <taxon>Ecdysozoa</taxon>
        <taxon>Nematoda</taxon>
        <taxon>Chromadorea</taxon>
        <taxon>Rhabditida</taxon>
        <taxon>Rhabditina</taxon>
        <taxon>Rhabditomorpha</taxon>
        <taxon>Rhabditoidea</taxon>
        <taxon>Rhabditidae</taxon>
        <taxon>Peloderinae</taxon>
        <taxon>Caenorhabditis</taxon>
    </lineage>
</organism>
<sequence length="109" mass="12750">MFIHNAIAKLPGVKTIQVNESQAVVRHLRSTKHRVDNNDWHLVSQVDGTLRKIMKRPLESEFAEKMTNAIVQRVLNVYDRVPVKCDRIARYLWESRRFPDPCESMSSVF</sequence>
<name>A0AAE9F476_CAEBR</name>
<dbReference type="Proteomes" id="UP000829354">
    <property type="component" value="Chromosome V"/>
</dbReference>
<evidence type="ECO:0000313" key="2">
    <source>
        <dbReference type="Proteomes" id="UP000829354"/>
    </source>
</evidence>
<accession>A0AAE9F476</accession>
<protein>
    <submittedName>
        <fullName evidence="1">Uncharacterized protein</fullName>
    </submittedName>
</protein>
<gene>
    <name evidence="1" type="ORF">L5515_007101</name>
</gene>
<reference evidence="1 2" key="1">
    <citation type="submission" date="2022-04" db="EMBL/GenBank/DDBJ databases">
        <title>Chromosome-level reference genomes for two strains of Caenorhabditis briggsae: an improved platform for comparative genomics.</title>
        <authorList>
            <person name="Stevens L."/>
            <person name="Andersen E."/>
        </authorList>
    </citation>
    <scope>NUCLEOTIDE SEQUENCE [LARGE SCALE GENOMIC DNA]</scope>
    <source>
        <strain evidence="1">VX34</strain>
        <tissue evidence="1">Whole-organism</tissue>
    </source>
</reference>
<dbReference type="EMBL" id="CP092624">
    <property type="protein sequence ID" value="UMM33737.1"/>
    <property type="molecule type" value="Genomic_DNA"/>
</dbReference>